<dbReference type="PANTHER" id="PTHR33116:SF86">
    <property type="entry name" value="REVERSE TRANSCRIPTASE DOMAIN-CONTAINING PROTEIN"/>
    <property type="match status" value="1"/>
</dbReference>
<comment type="caution">
    <text evidence="1">The sequence shown here is derived from an EMBL/GenBank/DDBJ whole genome shotgun (WGS) entry which is preliminary data.</text>
</comment>
<name>A0AAE2C0E7_9LAMI</name>
<dbReference type="PANTHER" id="PTHR33116">
    <property type="entry name" value="REVERSE TRANSCRIPTASE ZINC-BINDING DOMAIN-CONTAINING PROTEIN-RELATED-RELATED"/>
    <property type="match status" value="1"/>
</dbReference>
<keyword evidence="2" id="KW-1185">Reference proteome</keyword>
<dbReference type="AlphaFoldDB" id="A0AAE2C0E7"/>
<sequence length="158" mass="18336">MVFCPANQNSVKHILGILAYYKMVSGQEINFQKSSIVFSRNTPPDVQRYLANLLRIQLENKHEKYLGLPAIAFRSKKTFFALLKDIIWKRIHGWHEKTLSQAGKATSIESVVQAIPSYAMSCFHLPKTLPKKFQSLEADFFCHDGDRRRTHWIAWDKL</sequence>
<dbReference type="Proteomes" id="UP001289374">
    <property type="component" value="Unassembled WGS sequence"/>
</dbReference>
<gene>
    <name evidence="1" type="ORF">Sango_0815000</name>
</gene>
<evidence type="ECO:0000313" key="2">
    <source>
        <dbReference type="Proteomes" id="UP001289374"/>
    </source>
</evidence>
<reference evidence="1" key="2">
    <citation type="journal article" date="2024" name="Plant">
        <title>Genomic evolution and insights into agronomic trait innovations of Sesamum species.</title>
        <authorList>
            <person name="Miao H."/>
            <person name="Wang L."/>
            <person name="Qu L."/>
            <person name="Liu H."/>
            <person name="Sun Y."/>
            <person name="Le M."/>
            <person name="Wang Q."/>
            <person name="Wei S."/>
            <person name="Zheng Y."/>
            <person name="Lin W."/>
            <person name="Duan Y."/>
            <person name="Cao H."/>
            <person name="Xiong S."/>
            <person name="Wang X."/>
            <person name="Wei L."/>
            <person name="Li C."/>
            <person name="Ma Q."/>
            <person name="Ju M."/>
            <person name="Zhao R."/>
            <person name="Li G."/>
            <person name="Mu C."/>
            <person name="Tian Q."/>
            <person name="Mei H."/>
            <person name="Zhang T."/>
            <person name="Gao T."/>
            <person name="Zhang H."/>
        </authorList>
    </citation>
    <scope>NUCLEOTIDE SEQUENCE</scope>
    <source>
        <strain evidence="1">K16</strain>
    </source>
</reference>
<evidence type="ECO:0000313" key="1">
    <source>
        <dbReference type="EMBL" id="KAK4404464.1"/>
    </source>
</evidence>
<organism evidence="1 2">
    <name type="scientific">Sesamum angolense</name>
    <dbReference type="NCBI Taxonomy" id="2727404"/>
    <lineage>
        <taxon>Eukaryota</taxon>
        <taxon>Viridiplantae</taxon>
        <taxon>Streptophyta</taxon>
        <taxon>Embryophyta</taxon>
        <taxon>Tracheophyta</taxon>
        <taxon>Spermatophyta</taxon>
        <taxon>Magnoliopsida</taxon>
        <taxon>eudicotyledons</taxon>
        <taxon>Gunneridae</taxon>
        <taxon>Pentapetalae</taxon>
        <taxon>asterids</taxon>
        <taxon>lamiids</taxon>
        <taxon>Lamiales</taxon>
        <taxon>Pedaliaceae</taxon>
        <taxon>Sesamum</taxon>
    </lineage>
</organism>
<reference evidence="1" key="1">
    <citation type="submission" date="2020-06" db="EMBL/GenBank/DDBJ databases">
        <authorList>
            <person name="Li T."/>
            <person name="Hu X."/>
            <person name="Zhang T."/>
            <person name="Song X."/>
            <person name="Zhang H."/>
            <person name="Dai N."/>
            <person name="Sheng W."/>
            <person name="Hou X."/>
            <person name="Wei L."/>
        </authorList>
    </citation>
    <scope>NUCLEOTIDE SEQUENCE</scope>
    <source>
        <strain evidence="1">K16</strain>
        <tissue evidence="1">Leaf</tissue>
    </source>
</reference>
<protein>
    <submittedName>
        <fullName evidence="1">Uncharacterized protein</fullName>
    </submittedName>
</protein>
<dbReference type="EMBL" id="JACGWL010000004">
    <property type="protein sequence ID" value="KAK4404464.1"/>
    <property type="molecule type" value="Genomic_DNA"/>
</dbReference>
<proteinExistence type="predicted"/>
<accession>A0AAE2C0E7</accession>